<dbReference type="Gene3D" id="2.60.120.260">
    <property type="entry name" value="Galactose-binding domain-like"/>
    <property type="match status" value="2"/>
</dbReference>
<evidence type="ECO:0000313" key="7">
    <source>
        <dbReference type="Proteomes" id="UP001155240"/>
    </source>
</evidence>
<dbReference type="GO" id="GO:0005975">
    <property type="term" value="P:carbohydrate metabolic process"/>
    <property type="evidence" value="ECO:0007669"/>
    <property type="project" value="InterPro"/>
</dbReference>
<organism evidence="6 7">
    <name type="scientific">Rathayibacter rubneri</name>
    <dbReference type="NCBI Taxonomy" id="2950106"/>
    <lineage>
        <taxon>Bacteria</taxon>
        <taxon>Bacillati</taxon>
        <taxon>Actinomycetota</taxon>
        <taxon>Actinomycetes</taxon>
        <taxon>Micrococcales</taxon>
        <taxon>Microbacteriaceae</taxon>
        <taxon>Rathayibacter</taxon>
    </lineage>
</organism>
<feature type="chain" id="PRO_5040932846" evidence="4">
    <location>
        <begin position="30"/>
        <end position="949"/>
    </location>
</feature>
<gene>
    <name evidence="6" type="ORF">NB037_08110</name>
</gene>
<dbReference type="SUPFAM" id="SSF49785">
    <property type="entry name" value="Galactose-binding domain-like"/>
    <property type="match status" value="2"/>
</dbReference>
<dbReference type="RefSeq" id="WP_251944938.1">
    <property type="nucleotide sequence ID" value="NZ_JAMRYM010000025.1"/>
</dbReference>
<evidence type="ECO:0000259" key="5">
    <source>
        <dbReference type="Pfam" id="PF00754"/>
    </source>
</evidence>
<sequence length="949" mass="100983">MTPRKRPFGWAVTALVVTGLLAAGAPAVAAAPLASAVVTDPADGVPRADPPPVYDSYPAIQDPGRSAAGYFQPSWYDTDGRHIQAHGGQIVTVQEDGADVHYWYGEDRTKGYYNSPGVAVYRSTDGLNWENRGTALRSVQAPEELEQPYFDALYDTVDDAGTPRADRIAEIDYHLDTNQTSPNTAIFERPKVLYNEKNDQWVMWWHSDGRITPGGSTYARSMAAVAVSDSPTGPFTMTGAYRLYNRTDYTACISAAVPGQARDMTVFQDEDGTAYISYSSEENRSLYIAKLDADYTNVERTTTTDTLAANQYSADGRYPYVFADGTPGAPVRGTDFQIVKECGVLEAPAIFTEGGKYFTLASGATGWAPNPQTYYTADDVLGPWIRGVQSDDPYENVPYNQIPEGGDGLLSVGDTRKSTFGSQSTDVLTLGPGKHVYLGDRWNDGAADSNYVWLPMTIGENGRLEMRNPAVEDPARWADGWDASYWDDKGVGAGLWSVVDDRLPETVTRADDIGASLPATVSVRSPGGTRDVAVDWEPTGPNVLGTLQITGVLAGDAEYSDGRRFTRTVEVAEPGIVNLARQSSVTASSRADLAPKLIDGDVKGKGWDDWSSSGFPRDSRLTFSWGSPQDLDSLTVHTYKDGAASWPSKVEVEYQVGGAWRTSTVSATLTQVAADAAPTVALDLSSLPDTAAVRLHLTSAANTWQSISEVEIWGDAPPVNLCRLPGASVSASFSQTEWSTLPATNACDGSTATAWSTWSGTALKSSSDFTLTLAEAHRVDRLTFTNTEGTLASASVAYRGADGVWRPTTAQAAPVAANGSATTLSFGAVTATGLRITFATPNSYVKIPEIVVPEAAAPALVVPVTVSTRCITGKAYLSVTATNGSAAPVDVTIRSSYGQKAFAQVAVGANATHTFTTRRTTAPAGEVVVTAVGGGETLEQSAAYPSRSC</sequence>
<feature type="domain" description="F5/8 type C" evidence="5">
    <location>
        <begin position="586"/>
        <end position="710"/>
    </location>
</feature>
<comment type="similarity">
    <text evidence="1">Belongs to the glycosyl hydrolase 43 family.</text>
</comment>
<keyword evidence="2" id="KW-0378">Hydrolase</keyword>
<evidence type="ECO:0000256" key="2">
    <source>
        <dbReference type="ARBA" id="ARBA00022801"/>
    </source>
</evidence>
<evidence type="ECO:0000256" key="1">
    <source>
        <dbReference type="ARBA" id="ARBA00009865"/>
    </source>
</evidence>
<keyword evidence="4" id="KW-0732">Signal</keyword>
<proteinExistence type="inferred from homology"/>
<reference evidence="6" key="1">
    <citation type="submission" date="2022-06" db="EMBL/GenBank/DDBJ databases">
        <title>Whole genome shotgun sequencing (WGS) of Rathayibacter sp. ZW T2_19, isolated from stored onions (Allium cepa).</title>
        <authorList>
            <person name="Stoll D.A."/>
            <person name="Huch M."/>
        </authorList>
    </citation>
    <scope>NUCLEOTIDE SEQUENCE</scope>
    <source>
        <strain evidence="6">ZW T2_19</strain>
    </source>
</reference>
<comment type="caution">
    <text evidence="6">The sequence shown here is derived from an EMBL/GenBank/DDBJ whole genome shotgun (WGS) entry which is preliminary data.</text>
</comment>
<dbReference type="SUPFAM" id="SSF75005">
    <property type="entry name" value="Arabinanase/levansucrase/invertase"/>
    <property type="match status" value="1"/>
</dbReference>
<evidence type="ECO:0000256" key="4">
    <source>
        <dbReference type="SAM" id="SignalP"/>
    </source>
</evidence>
<dbReference type="CDD" id="cd18825">
    <property type="entry name" value="GH43_CtGH43-like"/>
    <property type="match status" value="1"/>
</dbReference>
<feature type="domain" description="F5/8 type C" evidence="5">
    <location>
        <begin position="730"/>
        <end position="847"/>
    </location>
</feature>
<dbReference type="Pfam" id="PF04616">
    <property type="entry name" value="Glyco_hydro_43"/>
    <property type="match status" value="1"/>
</dbReference>
<evidence type="ECO:0000256" key="3">
    <source>
        <dbReference type="ARBA" id="ARBA00023295"/>
    </source>
</evidence>
<dbReference type="Proteomes" id="UP001155240">
    <property type="component" value="Unassembled WGS sequence"/>
</dbReference>
<keyword evidence="3" id="KW-0326">Glycosidase</keyword>
<dbReference type="Pfam" id="PF00754">
    <property type="entry name" value="F5_F8_type_C"/>
    <property type="match status" value="2"/>
</dbReference>
<dbReference type="Gene3D" id="2.115.10.20">
    <property type="entry name" value="Glycosyl hydrolase domain, family 43"/>
    <property type="match status" value="1"/>
</dbReference>
<accession>A0A9X2DWI8</accession>
<dbReference type="PANTHER" id="PTHR22925">
    <property type="entry name" value="GLYCOSYL HYDROLASE 43 FAMILY MEMBER"/>
    <property type="match status" value="1"/>
</dbReference>
<dbReference type="GO" id="GO:0004553">
    <property type="term" value="F:hydrolase activity, hydrolyzing O-glycosyl compounds"/>
    <property type="evidence" value="ECO:0007669"/>
    <property type="project" value="InterPro"/>
</dbReference>
<protein>
    <submittedName>
        <fullName evidence="6">Discoidin domain-containing protein</fullName>
    </submittedName>
</protein>
<name>A0A9X2DWI8_9MICO</name>
<dbReference type="PANTHER" id="PTHR22925:SF3">
    <property type="entry name" value="GLYCOSYL HYDROLASE FAMILY PROTEIN 43"/>
    <property type="match status" value="1"/>
</dbReference>
<dbReference type="InterPro" id="IPR008979">
    <property type="entry name" value="Galactose-bd-like_sf"/>
</dbReference>
<dbReference type="InterPro" id="IPR000421">
    <property type="entry name" value="FA58C"/>
</dbReference>
<evidence type="ECO:0000313" key="6">
    <source>
        <dbReference type="EMBL" id="MCM6762380.1"/>
    </source>
</evidence>
<dbReference type="AlphaFoldDB" id="A0A9X2DWI8"/>
<keyword evidence="7" id="KW-1185">Reference proteome</keyword>
<dbReference type="EMBL" id="JAMRYM010000025">
    <property type="protein sequence ID" value="MCM6762380.1"/>
    <property type="molecule type" value="Genomic_DNA"/>
</dbReference>
<dbReference type="InterPro" id="IPR023296">
    <property type="entry name" value="Glyco_hydro_beta-prop_sf"/>
</dbReference>
<dbReference type="InterPro" id="IPR006710">
    <property type="entry name" value="Glyco_hydro_43"/>
</dbReference>
<feature type="signal peptide" evidence="4">
    <location>
        <begin position="1"/>
        <end position="29"/>
    </location>
</feature>